<dbReference type="Proteomes" id="UP000257109">
    <property type="component" value="Unassembled WGS sequence"/>
</dbReference>
<dbReference type="STRING" id="157652.A0A371EFJ3"/>
<evidence type="ECO:0000256" key="3">
    <source>
        <dbReference type="SAM" id="MobiDB-lite"/>
    </source>
</evidence>
<dbReference type="InterPro" id="IPR005516">
    <property type="entry name" value="Remorin_C"/>
</dbReference>
<dbReference type="PANTHER" id="PTHR31471:SF100">
    <property type="entry name" value="CARBOXY-TERMINAL REGION REMORIN"/>
    <property type="match status" value="1"/>
</dbReference>
<feature type="domain" description="Remorin C-terminal" evidence="4">
    <location>
        <begin position="322"/>
        <end position="396"/>
    </location>
</feature>
<feature type="non-terminal residue" evidence="5">
    <location>
        <position position="1"/>
    </location>
</feature>
<gene>
    <name evidence="5" type="primary">REM4.1</name>
    <name evidence="5" type="ORF">CR513_56587</name>
</gene>
<dbReference type="OrthoDB" id="648416at2759"/>
<protein>
    <submittedName>
        <fullName evidence="5">Remorin 4.1</fullName>
    </submittedName>
</protein>
<dbReference type="AlphaFoldDB" id="A0A371EFJ3"/>
<feature type="region of interest" description="Disordered" evidence="3">
    <location>
        <begin position="212"/>
        <end position="262"/>
    </location>
</feature>
<dbReference type="EMBL" id="QJKJ01014219">
    <property type="protein sequence ID" value="RDX64813.1"/>
    <property type="molecule type" value="Genomic_DNA"/>
</dbReference>
<comment type="similarity">
    <text evidence="1">Belongs to the remorin family.</text>
</comment>
<keyword evidence="6" id="KW-1185">Reference proteome</keyword>
<feature type="region of interest" description="Disordered" evidence="3">
    <location>
        <begin position="1"/>
        <end position="47"/>
    </location>
</feature>
<evidence type="ECO:0000259" key="4">
    <source>
        <dbReference type="Pfam" id="PF03763"/>
    </source>
</evidence>
<sequence length="418" mass="46239">LPRGLATNSDSVMKKSSGSSQKLGSFLSPGAPNYREQSLGSQKGWSSERVLLQPSSSSIRHASVANLTPFNSGRTIPSKWDDAERWICSPVSGYATNKTSSYAQLQRRPKSKSGPIVPPGTGFYSNFSPTIPLRQGLVVKNFMMGSPFSTGVLAPDAISLHHYYAHDAVYGARYDFDNSMQCDNSPVLNENSVALPSVSSAPLWSELLFDPSSPISQDETKNEETVSSPIPKCDKGTQMSPPETENDDAPKSSPSWSMDRQNAKLEVRDVEVDSEATIIRWSKSKSYVPKLSLLPGKDMRKSSSTEAQASDLDIAESSTSDISKFQREEAKIIAWESLQKAKAEAAIRKLEMKLEKKKSSSMDKIVNKLRRAQMKAEKMRSLITVQQDQQVPKTRKVFSFHKYAQIWSPRSCFTTHAP</sequence>
<keyword evidence="2" id="KW-0175">Coiled coil</keyword>
<feature type="coiled-coil region" evidence="2">
    <location>
        <begin position="340"/>
        <end position="382"/>
    </location>
</feature>
<comment type="caution">
    <text evidence="5">The sequence shown here is derived from an EMBL/GenBank/DDBJ whole genome shotgun (WGS) entry which is preliminary data.</text>
</comment>
<name>A0A371EFJ3_MUCPR</name>
<feature type="compositionally biased region" description="Polar residues" evidence="3">
    <location>
        <begin position="35"/>
        <end position="45"/>
    </location>
</feature>
<evidence type="ECO:0000256" key="2">
    <source>
        <dbReference type="SAM" id="Coils"/>
    </source>
</evidence>
<evidence type="ECO:0000313" key="6">
    <source>
        <dbReference type="Proteomes" id="UP000257109"/>
    </source>
</evidence>
<proteinExistence type="inferred from homology"/>
<dbReference type="Pfam" id="PF03763">
    <property type="entry name" value="Remorin_C"/>
    <property type="match status" value="1"/>
</dbReference>
<reference evidence="5" key="1">
    <citation type="submission" date="2018-05" db="EMBL/GenBank/DDBJ databases">
        <title>Draft genome of Mucuna pruriens seed.</title>
        <authorList>
            <person name="Nnadi N.E."/>
            <person name="Vos R."/>
            <person name="Hasami M.H."/>
            <person name="Devisetty U.K."/>
            <person name="Aguiy J.C."/>
        </authorList>
    </citation>
    <scope>NUCLEOTIDE SEQUENCE [LARGE SCALE GENOMIC DNA]</scope>
    <source>
        <strain evidence="5">JCA_2017</strain>
    </source>
</reference>
<feature type="compositionally biased region" description="Low complexity" evidence="3">
    <location>
        <begin position="9"/>
        <end position="28"/>
    </location>
</feature>
<evidence type="ECO:0000256" key="1">
    <source>
        <dbReference type="ARBA" id="ARBA00005711"/>
    </source>
</evidence>
<dbReference type="PANTHER" id="PTHR31471">
    <property type="entry name" value="OS02G0116800 PROTEIN"/>
    <property type="match status" value="1"/>
</dbReference>
<organism evidence="5 6">
    <name type="scientific">Mucuna pruriens</name>
    <name type="common">Velvet bean</name>
    <name type="synonym">Dolichos pruriens</name>
    <dbReference type="NCBI Taxonomy" id="157652"/>
    <lineage>
        <taxon>Eukaryota</taxon>
        <taxon>Viridiplantae</taxon>
        <taxon>Streptophyta</taxon>
        <taxon>Embryophyta</taxon>
        <taxon>Tracheophyta</taxon>
        <taxon>Spermatophyta</taxon>
        <taxon>Magnoliopsida</taxon>
        <taxon>eudicotyledons</taxon>
        <taxon>Gunneridae</taxon>
        <taxon>Pentapetalae</taxon>
        <taxon>rosids</taxon>
        <taxon>fabids</taxon>
        <taxon>Fabales</taxon>
        <taxon>Fabaceae</taxon>
        <taxon>Papilionoideae</taxon>
        <taxon>50 kb inversion clade</taxon>
        <taxon>NPAAA clade</taxon>
        <taxon>indigoferoid/millettioid clade</taxon>
        <taxon>Phaseoleae</taxon>
        <taxon>Mucuna</taxon>
    </lineage>
</organism>
<accession>A0A371EFJ3</accession>
<evidence type="ECO:0000313" key="5">
    <source>
        <dbReference type="EMBL" id="RDX64813.1"/>
    </source>
</evidence>